<proteinExistence type="predicted"/>
<reference evidence="1 2" key="1">
    <citation type="submission" date="2024-03" db="EMBL/GenBank/DDBJ databases">
        <authorList>
            <person name="Jo J.-H."/>
        </authorList>
    </citation>
    <scope>NUCLEOTIDE SEQUENCE [LARGE SCALE GENOMIC DNA]</scope>
    <source>
        <strain evidence="1 2">AS3R-12</strain>
    </source>
</reference>
<dbReference type="InterPro" id="IPR009593">
    <property type="entry name" value="DUF1203"/>
</dbReference>
<dbReference type="PIRSF" id="PIRSF034110">
    <property type="entry name" value="DUF1203"/>
    <property type="match status" value="1"/>
</dbReference>
<organism evidence="1 2">
    <name type="scientific">Novosphingobium aquae</name>
    <dbReference type="NCBI Taxonomy" id="3133435"/>
    <lineage>
        <taxon>Bacteria</taxon>
        <taxon>Pseudomonadati</taxon>
        <taxon>Pseudomonadota</taxon>
        <taxon>Alphaproteobacteria</taxon>
        <taxon>Sphingomonadales</taxon>
        <taxon>Sphingomonadaceae</taxon>
        <taxon>Novosphingobium</taxon>
    </lineage>
</organism>
<dbReference type="Pfam" id="PF06718">
    <property type="entry name" value="DUF1203"/>
    <property type="match status" value="1"/>
</dbReference>
<dbReference type="RefSeq" id="WP_339964142.1">
    <property type="nucleotide sequence ID" value="NZ_JBBHJY010000001.1"/>
</dbReference>
<sequence>MTYRITGLSPQDFAPLFTLGDEALAEAGACRVTASASRGFPCRVSLEDALEGEELILLHHVSHDVATPYRSAYAIYVRKDAAQAGPYIDCTPPVFEGRPLGLRGFEADGMLKDARLAAPGQSDAAIRELFADPRIAYIDAHNAAHGCFAARIERHGDGQ</sequence>
<name>A0ABU8S3P5_9SPHN</name>
<evidence type="ECO:0000313" key="1">
    <source>
        <dbReference type="EMBL" id="MEJ6008569.1"/>
    </source>
</evidence>
<protein>
    <submittedName>
        <fullName evidence="1">DUF1203 domain-containing protein</fullName>
    </submittedName>
</protein>
<dbReference type="EMBL" id="JBBHJY010000001">
    <property type="protein sequence ID" value="MEJ6008569.1"/>
    <property type="molecule type" value="Genomic_DNA"/>
</dbReference>
<gene>
    <name evidence="1" type="ORF">WG900_01400</name>
</gene>
<keyword evidence="2" id="KW-1185">Reference proteome</keyword>
<accession>A0ABU8S3P5</accession>
<comment type="caution">
    <text evidence="1">The sequence shown here is derived from an EMBL/GenBank/DDBJ whole genome shotgun (WGS) entry which is preliminary data.</text>
</comment>
<dbReference type="Proteomes" id="UP001379235">
    <property type="component" value="Unassembled WGS sequence"/>
</dbReference>
<evidence type="ECO:0000313" key="2">
    <source>
        <dbReference type="Proteomes" id="UP001379235"/>
    </source>
</evidence>